<gene>
    <name evidence="4" type="primary">LOC102385804</name>
</gene>
<proteinExistence type="inferred from homology"/>
<dbReference type="GO" id="GO:0005882">
    <property type="term" value="C:intermediate filament"/>
    <property type="evidence" value="ECO:0007669"/>
    <property type="project" value="UniProtKB-KW"/>
</dbReference>
<evidence type="ECO:0000256" key="1">
    <source>
        <dbReference type="ARBA" id="ARBA00008702"/>
    </source>
</evidence>
<keyword evidence="3" id="KW-1185">Reference proteome</keyword>
<dbReference type="InParanoid" id="A0A1U7ST63"/>
<dbReference type="Proteomes" id="UP000189705">
    <property type="component" value="Unplaced"/>
</dbReference>
<dbReference type="InterPro" id="IPR003461">
    <property type="entry name" value="Keratin"/>
</dbReference>
<evidence type="ECO:0000313" key="4">
    <source>
        <dbReference type="RefSeq" id="XP_006036144.1"/>
    </source>
</evidence>
<comment type="similarity">
    <text evidence="1">Belongs to the avian keratin family.</text>
</comment>
<organism evidence="3 4">
    <name type="scientific">Alligator sinensis</name>
    <name type="common">Chinese alligator</name>
    <dbReference type="NCBI Taxonomy" id="38654"/>
    <lineage>
        <taxon>Eukaryota</taxon>
        <taxon>Metazoa</taxon>
        <taxon>Chordata</taxon>
        <taxon>Craniata</taxon>
        <taxon>Vertebrata</taxon>
        <taxon>Euteleostomi</taxon>
        <taxon>Archelosauria</taxon>
        <taxon>Archosauria</taxon>
        <taxon>Crocodylia</taxon>
        <taxon>Alligatoridae</taxon>
        <taxon>Alligatorinae</taxon>
        <taxon>Alligator</taxon>
    </lineage>
</organism>
<accession>A0A1U7ST63</accession>
<dbReference type="OrthoDB" id="9380305at2759"/>
<sequence length="218" mass="22327">MLFNYFSSLDFAFLENWAYLHCSTMTSTGALCCYPPRPSCDVVCPRPYADAWNEPCVKSCGDSRAVVHPPPVVVTFPGPILASCPQESYVGTSLPEVNGGSFGSGSSFGAGFGYRGNLGSRGYLGYGGGSLGYGGGSLGYGGGSLGYGGGSLGYGSYLGSGGSLGYEGPFCGLGGPICGYGSYGGSYGSGLSSYGGGYSSPYYSRRYSKYRYGSCGTF</sequence>
<dbReference type="GO" id="GO:0005200">
    <property type="term" value="F:structural constituent of cytoskeleton"/>
    <property type="evidence" value="ECO:0007669"/>
    <property type="project" value="InterPro"/>
</dbReference>
<dbReference type="KEGG" id="asn:102385804"/>
<dbReference type="PANTHER" id="PTHR31203">
    <property type="entry name" value="BETA-KERATIN-RELATED PROTEIN-RELATED"/>
    <property type="match status" value="1"/>
</dbReference>
<dbReference type="AlphaFoldDB" id="A0A1U7ST63"/>
<evidence type="ECO:0000313" key="3">
    <source>
        <dbReference type="Proteomes" id="UP000189705"/>
    </source>
</evidence>
<dbReference type="PANTHER" id="PTHR31203:SF1">
    <property type="entry name" value="BETA-KERATIN-RELATED PROTEIN-RELATED"/>
    <property type="match status" value="1"/>
</dbReference>
<dbReference type="GeneID" id="102385804"/>
<reference evidence="4" key="1">
    <citation type="submission" date="2025-08" db="UniProtKB">
        <authorList>
            <consortium name="RefSeq"/>
        </authorList>
    </citation>
    <scope>IDENTIFICATION</scope>
</reference>
<keyword evidence="2" id="KW-0416">Keratin</keyword>
<evidence type="ECO:0000256" key="2">
    <source>
        <dbReference type="ARBA" id="ARBA00022744"/>
    </source>
</evidence>
<name>A0A1U7ST63_ALLSI</name>
<protein>
    <submittedName>
        <fullName evidence="4">Scale keratin-like</fullName>
    </submittedName>
</protein>
<dbReference type="Pfam" id="PF02422">
    <property type="entry name" value="Keratin"/>
    <property type="match status" value="1"/>
</dbReference>
<dbReference type="RefSeq" id="XP_006036144.1">
    <property type="nucleotide sequence ID" value="XM_006036082.1"/>
</dbReference>